<keyword evidence="3" id="KW-1185">Reference proteome</keyword>
<evidence type="ECO:0000256" key="1">
    <source>
        <dbReference type="SAM" id="Phobius"/>
    </source>
</evidence>
<feature type="transmembrane region" description="Helical" evidence="1">
    <location>
        <begin position="35"/>
        <end position="53"/>
    </location>
</feature>
<feature type="transmembrane region" description="Helical" evidence="1">
    <location>
        <begin position="59"/>
        <end position="79"/>
    </location>
</feature>
<keyword evidence="1" id="KW-0812">Transmembrane</keyword>
<reference evidence="2 3" key="1">
    <citation type="journal article" date="2022" name="G3 (Bethesda)">
        <title>Enemy or ally: a genomic approach to elucidate the lifestyle of Phyllosticta citrichinaensis.</title>
        <authorList>
            <person name="Buijs V.A."/>
            <person name="Groenewald J.Z."/>
            <person name="Haridas S."/>
            <person name="LaButti K.M."/>
            <person name="Lipzen A."/>
            <person name="Martin F.M."/>
            <person name="Barry K."/>
            <person name="Grigoriev I.V."/>
            <person name="Crous P.W."/>
            <person name="Seidl M.F."/>
        </authorList>
    </citation>
    <scope>NUCLEOTIDE SEQUENCE [LARGE SCALE GENOMIC DNA]</scope>
    <source>
        <strain evidence="2 3">CBS 129764</strain>
    </source>
</reference>
<accession>A0ABR1XVC9</accession>
<comment type="caution">
    <text evidence="2">The sequence shown here is derived from an EMBL/GenBank/DDBJ whole genome shotgun (WGS) entry which is preliminary data.</text>
</comment>
<organism evidence="2 3">
    <name type="scientific">Phyllosticta citrichinensis</name>
    <dbReference type="NCBI Taxonomy" id="1130410"/>
    <lineage>
        <taxon>Eukaryota</taxon>
        <taxon>Fungi</taxon>
        <taxon>Dikarya</taxon>
        <taxon>Ascomycota</taxon>
        <taxon>Pezizomycotina</taxon>
        <taxon>Dothideomycetes</taxon>
        <taxon>Dothideomycetes incertae sedis</taxon>
        <taxon>Botryosphaeriales</taxon>
        <taxon>Phyllostictaceae</taxon>
        <taxon>Phyllosticta</taxon>
    </lineage>
</organism>
<evidence type="ECO:0000313" key="3">
    <source>
        <dbReference type="Proteomes" id="UP001456524"/>
    </source>
</evidence>
<feature type="transmembrane region" description="Helical" evidence="1">
    <location>
        <begin position="174"/>
        <end position="192"/>
    </location>
</feature>
<proteinExistence type="predicted"/>
<feature type="transmembrane region" description="Helical" evidence="1">
    <location>
        <begin position="145"/>
        <end position="167"/>
    </location>
</feature>
<gene>
    <name evidence="2" type="ORF">IWX90DRAFT_434554</name>
</gene>
<keyword evidence="1" id="KW-1133">Transmembrane helix</keyword>
<evidence type="ECO:0000313" key="2">
    <source>
        <dbReference type="EMBL" id="KAK8167047.1"/>
    </source>
</evidence>
<dbReference type="EMBL" id="JBBWUH010000005">
    <property type="protein sequence ID" value="KAK8167047.1"/>
    <property type="molecule type" value="Genomic_DNA"/>
</dbReference>
<evidence type="ECO:0008006" key="4">
    <source>
        <dbReference type="Google" id="ProtNLM"/>
    </source>
</evidence>
<name>A0ABR1XVC9_9PEZI</name>
<sequence length="297" mass="34589">MGNYWLGKRANGGWVLFWANLRVVRTGLNWDVRDARANHLAFFFSSFFIFFIVRSCLSFFFFFFFFVFGFCFFVFPPLARRWEQQHSSGRRRSHYQSSYQTALKGWRTAQRLTFRACSGFCLLVVLSLLWGWAAALASSRSSHITLTRTVSIHLINVVAVIVVEVVIGLCRSRLLLWCGVAFSPAFSLSPYYPVPLPCLFGFLIPHHYHHYHHYYHPSYPVHNQCSILFHPILFYSVLFGPVICPTPWLLMLELTLVTWRLSCRLWINLGFWGVVGWLVGWLFVSLSAREEESGMRS</sequence>
<dbReference type="Proteomes" id="UP001456524">
    <property type="component" value="Unassembled WGS sequence"/>
</dbReference>
<protein>
    <recommendedName>
        <fullName evidence="4">Transmembrane protein</fullName>
    </recommendedName>
</protein>
<keyword evidence="1" id="KW-0472">Membrane</keyword>
<feature type="transmembrane region" description="Helical" evidence="1">
    <location>
        <begin position="232"/>
        <end position="254"/>
    </location>
</feature>
<feature type="transmembrane region" description="Helical" evidence="1">
    <location>
        <begin position="266"/>
        <end position="288"/>
    </location>
</feature>
<feature type="transmembrane region" description="Helical" evidence="1">
    <location>
        <begin position="112"/>
        <end position="133"/>
    </location>
</feature>